<dbReference type="InterPro" id="IPR012171">
    <property type="entry name" value="Fatty_acid_desaturase"/>
</dbReference>
<dbReference type="PANTHER" id="PTHR19353">
    <property type="entry name" value="FATTY ACID DESATURASE 2"/>
    <property type="match status" value="1"/>
</dbReference>
<comment type="pathway">
    <text evidence="2">Lipid metabolism; sphingolipid metabolism.</text>
</comment>
<dbReference type="CDD" id="cd03506">
    <property type="entry name" value="Delta6-FADS-like"/>
    <property type="match status" value="1"/>
</dbReference>
<dbReference type="GO" id="GO:0046872">
    <property type="term" value="F:metal ion binding"/>
    <property type="evidence" value="ECO:0007669"/>
    <property type="project" value="UniProtKB-KW"/>
</dbReference>
<dbReference type="PROSITE" id="PS50255">
    <property type="entry name" value="CYTOCHROME_B5_2"/>
    <property type="match status" value="1"/>
</dbReference>
<dbReference type="InterPro" id="IPR005804">
    <property type="entry name" value="FA_desaturase_dom"/>
</dbReference>
<dbReference type="Pfam" id="PF00173">
    <property type="entry name" value="Cyt-b5"/>
    <property type="match status" value="1"/>
</dbReference>
<protein>
    <recommendedName>
        <fullName evidence="6">Delta 8-(E)-sphingolipid desaturase</fullName>
        <ecNumber evidence="5">1.14.19.18</ecNumber>
    </recommendedName>
</protein>
<keyword evidence="11" id="KW-1133">Transmembrane helix</keyword>
<evidence type="ECO:0000256" key="2">
    <source>
        <dbReference type="ARBA" id="ARBA00004760"/>
    </source>
</evidence>
<dbReference type="UniPathway" id="UPA00222"/>
<evidence type="ECO:0000256" key="7">
    <source>
        <dbReference type="ARBA" id="ARBA00022617"/>
    </source>
</evidence>
<proteinExistence type="inferred from homology"/>
<reference evidence="18" key="1">
    <citation type="journal article" date="2014" name="Proc. Natl. Acad. Sci. U.S.A.">
        <title>Extensive sampling of basidiomycete genomes demonstrates inadequacy of the white-rot/brown-rot paradigm for wood decay fungi.</title>
        <authorList>
            <person name="Riley R."/>
            <person name="Salamov A.A."/>
            <person name="Brown D.W."/>
            <person name="Nagy L.G."/>
            <person name="Floudas D."/>
            <person name="Held B.W."/>
            <person name="Levasseur A."/>
            <person name="Lombard V."/>
            <person name="Morin E."/>
            <person name="Otillar R."/>
            <person name="Lindquist E.A."/>
            <person name="Sun H."/>
            <person name="LaButti K.M."/>
            <person name="Schmutz J."/>
            <person name="Jabbour D."/>
            <person name="Luo H."/>
            <person name="Baker S.E."/>
            <person name="Pisabarro A.G."/>
            <person name="Walton J.D."/>
            <person name="Blanchette R.A."/>
            <person name="Henrissat B."/>
            <person name="Martin F."/>
            <person name="Cullen D."/>
            <person name="Hibbett D.S."/>
            <person name="Grigoriev I.V."/>
        </authorList>
    </citation>
    <scope>NUCLEOTIDE SEQUENCE [LARGE SCALE GENOMIC DNA]</scope>
    <source>
        <strain evidence="18">MUCL 33604</strain>
    </source>
</reference>
<evidence type="ECO:0000256" key="6">
    <source>
        <dbReference type="ARBA" id="ARBA00016939"/>
    </source>
</evidence>
<dbReference type="STRING" id="933084.A0A067QJ00"/>
<dbReference type="PANTHER" id="PTHR19353:SF30">
    <property type="entry name" value="DELTA 8-(E)-SPHINGOLIPID DESATURASE"/>
    <property type="match status" value="1"/>
</dbReference>
<evidence type="ECO:0000256" key="3">
    <source>
        <dbReference type="ARBA" id="ARBA00004991"/>
    </source>
</evidence>
<keyword evidence="8" id="KW-0812">Transmembrane</keyword>
<organism evidence="17 18">
    <name type="scientific">Jaapia argillacea MUCL 33604</name>
    <dbReference type="NCBI Taxonomy" id="933084"/>
    <lineage>
        <taxon>Eukaryota</taxon>
        <taxon>Fungi</taxon>
        <taxon>Dikarya</taxon>
        <taxon>Basidiomycota</taxon>
        <taxon>Agaricomycotina</taxon>
        <taxon>Agaricomycetes</taxon>
        <taxon>Agaricomycetidae</taxon>
        <taxon>Jaapiales</taxon>
        <taxon>Jaapiaceae</taxon>
        <taxon>Jaapia</taxon>
    </lineage>
</organism>
<keyword evidence="14" id="KW-0443">Lipid metabolism</keyword>
<evidence type="ECO:0000256" key="12">
    <source>
        <dbReference type="ARBA" id="ARBA00023002"/>
    </source>
</evidence>
<evidence type="ECO:0000256" key="13">
    <source>
        <dbReference type="ARBA" id="ARBA00023004"/>
    </source>
</evidence>
<feature type="domain" description="Cytochrome b5 heme-binding" evidence="16">
    <location>
        <begin position="5"/>
        <end position="81"/>
    </location>
</feature>
<keyword evidence="7" id="KW-0349">Heme</keyword>
<dbReference type="SMART" id="SM01117">
    <property type="entry name" value="Cyt-b5"/>
    <property type="match status" value="1"/>
</dbReference>
<evidence type="ECO:0000256" key="4">
    <source>
        <dbReference type="ARBA" id="ARBA00009295"/>
    </source>
</evidence>
<accession>A0A067QJ00</accession>
<comment type="subcellular location">
    <subcellularLocation>
        <location evidence="1">Membrane</location>
        <topology evidence="1">Multi-pass membrane protein</topology>
    </subcellularLocation>
</comment>
<keyword evidence="13" id="KW-0408">Iron</keyword>
<dbReference type="AlphaFoldDB" id="A0A067QJ00"/>
<dbReference type="PIRSF" id="PIRSF015921">
    <property type="entry name" value="FA_sphinglp_des"/>
    <property type="match status" value="1"/>
</dbReference>
<dbReference type="InParanoid" id="A0A067QJ00"/>
<dbReference type="Gene3D" id="3.10.120.10">
    <property type="entry name" value="Cytochrome b5-like heme/steroid binding domain"/>
    <property type="match status" value="1"/>
</dbReference>
<comment type="similarity">
    <text evidence="4">Belongs to the fatty acid desaturase type 1 family.</text>
</comment>
<dbReference type="EMBL" id="KL197710">
    <property type="protein sequence ID" value="KDQ63467.1"/>
    <property type="molecule type" value="Genomic_DNA"/>
</dbReference>
<evidence type="ECO:0000256" key="1">
    <source>
        <dbReference type="ARBA" id="ARBA00004141"/>
    </source>
</evidence>
<sequence length="529" mass="59684">MGRPATVWTREQVAARILAGENLIIFHGQVVRIPASWLAVHPGGPLAIQHFIGRDATDEVDAFHFDDTLKKIQSYVVGTIVTDQKGWEPLVPPVASGWVRKVGSDGKLEWFNEASAERSKSNTEAAPSSQILLVKKDTSLPQSSLSLSTLQPPPTTLSPEVQTQHSVAYKVLHKRVTEAGLYKTPYLTGYGPEIARYILLATLSAVAYRHDWLIPSAVCLGLFWHQLAFFAHDLGHMGVTHNWTIDRLIGISIADFCGGLSIGWWVDNHNIHHLVTNHPSHDPDIEHLPFFAISPTFFKSLYSSYYKRIMPFDFASRIFLPLQHKLFYVIMSLARFNLYANSYGFLWKTRNDKGKAKGGRWWWRLEIIGLAVFWTWYGRVLYGCGSWQRALAYLLVSHVVTSPLHIQIVLSHFSRSTADLGPSESFPHRQLRTSTDVLCPESLAFIHGGLHLQVTHHLFPRLPRHNLKKASYLVKEFAKEQGLEYAEFGFVEGNSEVRGVLKSVAEQVKIMGIVADGNIKEAMEHKKDH</sequence>
<evidence type="ECO:0000259" key="16">
    <source>
        <dbReference type="PROSITE" id="PS50255"/>
    </source>
</evidence>
<evidence type="ECO:0000313" key="17">
    <source>
        <dbReference type="EMBL" id="KDQ63467.1"/>
    </source>
</evidence>
<dbReference type="HOGENOM" id="CLU_016265_3_1_1"/>
<evidence type="ECO:0000256" key="14">
    <source>
        <dbReference type="ARBA" id="ARBA00023098"/>
    </source>
</evidence>
<evidence type="ECO:0000256" key="9">
    <source>
        <dbReference type="ARBA" id="ARBA00022723"/>
    </source>
</evidence>
<dbReference type="SUPFAM" id="SSF55856">
    <property type="entry name" value="Cytochrome b5-like heme/steroid binding domain"/>
    <property type="match status" value="1"/>
</dbReference>
<evidence type="ECO:0000256" key="10">
    <source>
        <dbReference type="ARBA" id="ARBA00022919"/>
    </source>
</evidence>
<name>A0A067QJ00_9AGAM</name>
<dbReference type="Proteomes" id="UP000027265">
    <property type="component" value="Unassembled WGS sequence"/>
</dbReference>
<dbReference type="Pfam" id="PF00487">
    <property type="entry name" value="FA_desaturase"/>
    <property type="match status" value="1"/>
</dbReference>
<gene>
    <name evidence="17" type="ORF">JAAARDRAFT_29485</name>
</gene>
<keyword evidence="18" id="KW-1185">Reference proteome</keyword>
<evidence type="ECO:0000256" key="15">
    <source>
        <dbReference type="ARBA" id="ARBA00023136"/>
    </source>
</evidence>
<keyword evidence="10" id="KW-0746">Sphingolipid metabolism</keyword>
<dbReference type="GO" id="GO:0016020">
    <property type="term" value="C:membrane"/>
    <property type="evidence" value="ECO:0007669"/>
    <property type="project" value="UniProtKB-SubCell"/>
</dbReference>
<keyword evidence="15" id="KW-0472">Membrane</keyword>
<keyword evidence="9" id="KW-0479">Metal-binding</keyword>
<dbReference type="GO" id="GO:0016717">
    <property type="term" value="F:oxidoreductase activity, acting on paired donors, with oxidation of a pair of donors resulting in the reduction of molecular oxygen to two molecules of water"/>
    <property type="evidence" value="ECO:0007669"/>
    <property type="project" value="TreeGrafter"/>
</dbReference>
<dbReference type="InterPro" id="IPR036400">
    <property type="entry name" value="Cyt_B5-like_heme/steroid_sf"/>
</dbReference>
<comment type="pathway">
    <text evidence="3">Sphingolipid metabolism.</text>
</comment>
<dbReference type="OrthoDB" id="260091at2759"/>
<dbReference type="EC" id="1.14.19.18" evidence="5"/>
<dbReference type="GO" id="GO:0006665">
    <property type="term" value="P:sphingolipid metabolic process"/>
    <property type="evidence" value="ECO:0007669"/>
    <property type="project" value="UniProtKB-UniPathway"/>
</dbReference>
<keyword evidence="12" id="KW-0560">Oxidoreductase</keyword>
<evidence type="ECO:0000256" key="8">
    <source>
        <dbReference type="ARBA" id="ARBA00022692"/>
    </source>
</evidence>
<dbReference type="InterPro" id="IPR001199">
    <property type="entry name" value="Cyt_B5-like_heme/steroid-bd"/>
</dbReference>
<evidence type="ECO:0000313" key="18">
    <source>
        <dbReference type="Proteomes" id="UP000027265"/>
    </source>
</evidence>
<evidence type="ECO:0000256" key="5">
    <source>
        <dbReference type="ARBA" id="ARBA00012019"/>
    </source>
</evidence>
<evidence type="ECO:0000256" key="11">
    <source>
        <dbReference type="ARBA" id="ARBA00022989"/>
    </source>
</evidence>